<protein>
    <recommendedName>
        <fullName evidence="1">Glycosyltransferase 2-like domain-containing protein</fullName>
    </recommendedName>
</protein>
<evidence type="ECO:0000313" key="4">
    <source>
        <dbReference type="EMBL" id="KKH05824.1"/>
    </source>
</evidence>
<evidence type="ECO:0000313" key="5">
    <source>
        <dbReference type="Proteomes" id="UP000034387"/>
    </source>
</evidence>
<dbReference type="Pfam" id="PF00535">
    <property type="entry name" value="Glycos_transf_2"/>
    <property type="match status" value="1"/>
</dbReference>
<evidence type="ECO:0000313" key="2">
    <source>
        <dbReference type="EMBL" id="KKG86213.1"/>
    </source>
</evidence>
<dbReference type="CDD" id="cd00761">
    <property type="entry name" value="Glyco_tranf_GTA_type"/>
    <property type="match status" value="1"/>
</dbReference>
<accession>A0A0F8ILY1</accession>
<dbReference type="Proteomes" id="UP000034409">
    <property type="component" value="Unassembled WGS sequence"/>
</dbReference>
<evidence type="ECO:0000313" key="6">
    <source>
        <dbReference type="Proteomes" id="UP000034409"/>
    </source>
</evidence>
<evidence type="ECO:0000313" key="7">
    <source>
        <dbReference type="Proteomes" id="UP000034950"/>
    </source>
</evidence>
<evidence type="ECO:0000313" key="3">
    <source>
        <dbReference type="EMBL" id="KKG90707.1"/>
    </source>
</evidence>
<dbReference type="PATRIC" id="fig|2209.44.peg.579"/>
<dbReference type="SUPFAM" id="SSF53448">
    <property type="entry name" value="Nucleotide-diphospho-sugar transferases"/>
    <property type="match status" value="1"/>
</dbReference>
<sequence>MLSYVLITPVKNEAKFLYTLANCIVNQTILPKVWVIVDGNSSDNSVEIIHELCRTYQWIHLKKQETITKQKNHLNFSYGVYEGYEFIKDTCIKSNLNYDFVGKIDADIILPTDFFEKLITEFINDPFLGVASGVSYDLKENDLINYDNLNLKKCVKKNYLPQELPDKRLYRRECLENVGGFPLSKYSPDTVLLTKIKLRGWDIKTFDNVYVCNLRDDTGTERNLWKSSKSYGNNRYYLDYSPLLVLANALYLAAKKPYYPGFSYLFGYISSCLRRDEKIEDLEIRNYFRCKRLKEIMGIVLSRKHQILSK</sequence>
<dbReference type="InterPro" id="IPR001173">
    <property type="entry name" value="Glyco_trans_2-like"/>
</dbReference>
<dbReference type="Gene3D" id="3.90.550.10">
    <property type="entry name" value="Spore Coat Polysaccharide Biosynthesis Protein SpsA, Chain A"/>
    <property type="match status" value="1"/>
</dbReference>
<dbReference type="Proteomes" id="UP000034950">
    <property type="component" value="Unassembled WGS sequence"/>
</dbReference>
<reference evidence="5 6" key="1">
    <citation type="journal article" date="2015" name="ISME J.">
        <title>Genomic and phenotypic differentiation among Methanosarcina mazei populations from Columbia River sediment.</title>
        <authorList>
            <person name="Youngblut N.D."/>
            <person name="Wirth J.S."/>
            <person name="Henriksen J.R."/>
            <person name="Smith M."/>
            <person name="Simon H."/>
            <person name="Metcalf W.W."/>
            <person name="Whitaker R.J."/>
        </authorList>
    </citation>
    <scope>NUCLEOTIDE SEQUENCE [LARGE SCALE GENOMIC DNA]</scope>
    <source>
        <strain evidence="2 7">3.H.A.2.6</strain>
        <strain evidence="3 6">3.H.A.2.8</strain>
        <strain evidence="4 5">3.H.M.2.7</strain>
    </source>
</reference>
<organism evidence="3 6">
    <name type="scientific">Methanosarcina mazei</name>
    <name type="common">Methanosarcina frisia</name>
    <dbReference type="NCBI Taxonomy" id="2209"/>
    <lineage>
        <taxon>Archaea</taxon>
        <taxon>Methanobacteriati</taxon>
        <taxon>Methanobacteriota</taxon>
        <taxon>Stenosarchaea group</taxon>
        <taxon>Methanomicrobia</taxon>
        <taxon>Methanosarcinales</taxon>
        <taxon>Methanosarcinaceae</taxon>
        <taxon>Methanosarcina</taxon>
    </lineage>
</organism>
<dbReference type="Proteomes" id="UP000034387">
    <property type="component" value="Unassembled WGS sequence"/>
</dbReference>
<dbReference type="AlphaFoldDB" id="A0A0F8ILY1"/>
<dbReference type="EMBL" id="JJPS01000095">
    <property type="protein sequence ID" value="KKG90707.1"/>
    <property type="molecule type" value="Genomic_DNA"/>
</dbReference>
<proteinExistence type="predicted"/>
<feature type="domain" description="Glycosyltransferase 2-like" evidence="1">
    <location>
        <begin position="6"/>
        <end position="170"/>
    </location>
</feature>
<dbReference type="EMBL" id="JJPX01000158">
    <property type="protein sequence ID" value="KKH05824.1"/>
    <property type="molecule type" value="Genomic_DNA"/>
</dbReference>
<evidence type="ECO:0000259" key="1">
    <source>
        <dbReference type="Pfam" id="PF00535"/>
    </source>
</evidence>
<dbReference type="RefSeq" id="WP_048039179.1">
    <property type="nucleotide sequence ID" value="NZ_JJPR01000092.1"/>
</dbReference>
<dbReference type="InterPro" id="IPR029044">
    <property type="entry name" value="Nucleotide-diphossugar_trans"/>
</dbReference>
<name>A0A0F8ILY1_METMZ</name>
<dbReference type="EMBL" id="JJPR01000092">
    <property type="protein sequence ID" value="KKG86213.1"/>
    <property type="molecule type" value="Genomic_DNA"/>
</dbReference>
<comment type="caution">
    <text evidence="3">The sequence shown here is derived from an EMBL/GenBank/DDBJ whole genome shotgun (WGS) entry which is preliminary data.</text>
</comment>
<gene>
    <name evidence="4" type="ORF">DU42_07365</name>
    <name evidence="2" type="ORF">DU57_02590</name>
    <name evidence="3" type="ORF">DU59_06490</name>
</gene>